<organism evidence="4 5">
    <name type="scientific">Amycolatopsis iheyensis</name>
    <dbReference type="NCBI Taxonomy" id="2945988"/>
    <lineage>
        <taxon>Bacteria</taxon>
        <taxon>Bacillati</taxon>
        <taxon>Actinomycetota</taxon>
        <taxon>Actinomycetes</taxon>
        <taxon>Pseudonocardiales</taxon>
        <taxon>Pseudonocardiaceae</taxon>
        <taxon>Amycolatopsis</taxon>
    </lineage>
</organism>
<feature type="domain" description="CRISPR type III-associated protein" evidence="3">
    <location>
        <begin position="107"/>
        <end position="272"/>
    </location>
</feature>
<dbReference type="AlphaFoldDB" id="A0A9X2NL96"/>
<dbReference type="RefSeq" id="WP_257924947.1">
    <property type="nucleotide sequence ID" value="NZ_JAMXQV010000024.1"/>
</dbReference>
<evidence type="ECO:0000313" key="5">
    <source>
        <dbReference type="Proteomes" id="UP001144096"/>
    </source>
</evidence>
<evidence type="ECO:0000256" key="1">
    <source>
        <dbReference type="ARBA" id="ARBA00023118"/>
    </source>
</evidence>
<dbReference type="PANTHER" id="PTHR39965">
    <property type="entry name" value="CRISPR SYSTEM CMR SUBUNIT CMR6"/>
    <property type="match status" value="1"/>
</dbReference>
<evidence type="ECO:0000259" key="3">
    <source>
        <dbReference type="Pfam" id="PF03787"/>
    </source>
</evidence>
<dbReference type="Pfam" id="PF03787">
    <property type="entry name" value="RAMPs"/>
    <property type="match status" value="1"/>
</dbReference>
<dbReference type="NCBIfam" id="TIGR01898">
    <property type="entry name" value="cas_TM1791_cmr6"/>
    <property type="match status" value="1"/>
</dbReference>
<reference evidence="4" key="1">
    <citation type="submission" date="2022-06" db="EMBL/GenBank/DDBJ databases">
        <title>Amycolatopsis iheyaensis sp. nov., a new species of the genus Amycolatopsis isolated from soil in Iheya island, Japan.</title>
        <authorList>
            <person name="Ngamcharungchit C."/>
            <person name="Kanto H."/>
            <person name="Take A."/>
            <person name="Intra B."/>
            <person name="Matsumoto A."/>
            <person name="Panbangred W."/>
            <person name="Inahashi Y."/>
        </authorList>
    </citation>
    <scope>NUCLEOTIDE SEQUENCE</scope>
    <source>
        <strain evidence="4">OK19-0408</strain>
    </source>
</reference>
<keyword evidence="1" id="KW-0051">Antiviral defense</keyword>
<keyword evidence="5" id="KW-1185">Reference proteome</keyword>
<proteinExistence type="predicted"/>
<evidence type="ECO:0000313" key="4">
    <source>
        <dbReference type="EMBL" id="MCR6488387.1"/>
    </source>
</evidence>
<protein>
    <submittedName>
        <fullName evidence="4">Type III-B CRISPR module RAMP protein Cmr6</fullName>
    </submittedName>
</protein>
<dbReference type="InterPro" id="IPR005537">
    <property type="entry name" value="RAMP_III_fam"/>
</dbReference>
<dbReference type="InterPro" id="IPR010172">
    <property type="entry name" value="CRISPR-assoc_prot_TM1791"/>
</dbReference>
<dbReference type="EMBL" id="JAMXQV010000024">
    <property type="protein sequence ID" value="MCR6488387.1"/>
    <property type="molecule type" value="Genomic_DNA"/>
</dbReference>
<dbReference type="Proteomes" id="UP001144096">
    <property type="component" value="Unassembled WGS sequence"/>
</dbReference>
<evidence type="ECO:0000256" key="2">
    <source>
        <dbReference type="ARBA" id="ARBA00093789"/>
    </source>
</evidence>
<name>A0A9X2NL96_9PSEU</name>
<dbReference type="GO" id="GO:0051607">
    <property type="term" value="P:defense response to virus"/>
    <property type="evidence" value="ECO:0007669"/>
    <property type="project" value="UniProtKB-KW"/>
</dbReference>
<sequence length="280" mass="29465">MTPRPLTYGSLRDLVTTGETIQQLETQPNGYLLWSRLWCGLGDNGTVADDTERQLQHLEAVAAAARAVPAGLLESIAARRRAAAAALAARDPELVSVEVQLVPQWRVVVGHGENTVHETGLSWSPTYGVPMWPGSGLKGAAAAQVPRRWPDRPDLVQQLFGSPRPGTPGNAGQGAVTILDALPAGSPHVVLDVLTPHGGGYYREVNSGAEVVTPPAEYHNPVPVHFLAVEATPFHTQLIGRATAVQAMVALLTDAAGDWGIGAKTAAGYGYCTVTVVEPS</sequence>
<accession>A0A9X2NL96</accession>
<dbReference type="PANTHER" id="PTHR39965:SF1">
    <property type="entry name" value="CRISPR SYSTEM CMR SUBUNIT CMR6"/>
    <property type="match status" value="1"/>
</dbReference>
<gene>
    <name evidence="4" type="primary">cmr6</name>
    <name evidence="4" type="ORF">M8542_36710</name>
</gene>
<comment type="subunit">
    <text evidence="2">Part of the Csm effector complex that includes Cas10, Csm2, Csm3, Csm4 and Csm5.</text>
</comment>
<comment type="caution">
    <text evidence="4">The sequence shown here is derived from an EMBL/GenBank/DDBJ whole genome shotgun (WGS) entry which is preliminary data.</text>
</comment>